<gene>
    <name evidence="1" type="ORF">I2H31_03555</name>
</gene>
<protein>
    <submittedName>
        <fullName evidence="1">Uncharacterized protein</fullName>
    </submittedName>
</protein>
<sequence>MSQHNANPLQLLAVNFPTRVNVTATDADNQAGWLHYNQMVFERIRNDYQPELQSVMSQGIDSRTNNPNYAYDNSASAPDHQVDYTIIIWRYDGNHNPHNTFGLEFADGSGGGFATVGFGILSTGISPALTTGQVFPSQYNGFTQCIGVRGMDKAIFTHELAHTLYSAPHVYGANNVVGKHLYGSVGYGMIGGPMLNCANGWERWYLNRITLQASGVPADVFSANTLSPGGLYTLRDFISTGDVVRIRLPNSRAADGTAQYLWLENHQGTSVWDNAAWVLDGQSPPQPFPAPPRGLVAYVEDLHVLQSAPNPPGGSIEAGGLRILPSGGLIDADHNGQTSTFNNHFWGNVVHDFVRRRANPTGPMSGQNSPIDDRNGDRVIDHAEFTNSSSGQPHDHNEGFVFMSFDHANLDGLLGTFMTYNQVGQKLGLDRNPTIFPSQVFDPNTQQLSPIHLSGLSVEIVGISGGDITVRVRFDDVAVAQNTRWTGNVALHPVPNSAYAAVVQPNVVLTINQSGTPNRTTPIGSTGTKADFINPTRLTINTGAEVLLKDATLLIHDRSTAPYTWTTTRFCASPTTPTSKWTTSRC</sequence>
<dbReference type="EMBL" id="JADQDM010000001">
    <property type="protein sequence ID" value="MBF9220171.1"/>
    <property type="molecule type" value="Genomic_DNA"/>
</dbReference>
<proteinExistence type="predicted"/>
<dbReference type="Proteomes" id="UP000618931">
    <property type="component" value="Unassembled WGS sequence"/>
</dbReference>
<reference evidence="1 2" key="1">
    <citation type="submission" date="2020-11" db="EMBL/GenBank/DDBJ databases">
        <authorList>
            <person name="Kim M.K."/>
        </authorList>
    </citation>
    <scope>NUCLEOTIDE SEQUENCE [LARGE SCALE GENOMIC DNA]</scope>
    <source>
        <strain evidence="1 2">BT662</strain>
    </source>
</reference>
<organism evidence="1 2">
    <name type="scientific">Hymenobacter ruricola</name>
    <dbReference type="NCBI Taxonomy" id="2791023"/>
    <lineage>
        <taxon>Bacteria</taxon>
        <taxon>Pseudomonadati</taxon>
        <taxon>Bacteroidota</taxon>
        <taxon>Cytophagia</taxon>
        <taxon>Cytophagales</taxon>
        <taxon>Hymenobacteraceae</taxon>
        <taxon>Hymenobacter</taxon>
    </lineage>
</organism>
<accession>A0ABS0HZQ3</accession>
<comment type="caution">
    <text evidence="1">The sequence shown here is derived from an EMBL/GenBank/DDBJ whole genome shotgun (WGS) entry which is preliminary data.</text>
</comment>
<keyword evidence="2" id="KW-1185">Reference proteome</keyword>
<evidence type="ECO:0000313" key="1">
    <source>
        <dbReference type="EMBL" id="MBF9220171.1"/>
    </source>
</evidence>
<name>A0ABS0HZQ3_9BACT</name>
<dbReference type="PROSITE" id="PS00018">
    <property type="entry name" value="EF_HAND_1"/>
    <property type="match status" value="1"/>
</dbReference>
<evidence type="ECO:0000313" key="2">
    <source>
        <dbReference type="Proteomes" id="UP000618931"/>
    </source>
</evidence>
<dbReference type="RefSeq" id="WP_196291610.1">
    <property type="nucleotide sequence ID" value="NZ_JADQDM010000001.1"/>
</dbReference>
<dbReference type="InterPro" id="IPR018247">
    <property type="entry name" value="EF_Hand_1_Ca_BS"/>
</dbReference>